<proteinExistence type="predicted"/>
<dbReference type="EMBL" id="BMAW01128248">
    <property type="protein sequence ID" value="GFU24643.1"/>
    <property type="molecule type" value="Genomic_DNA"/>
</dbReference>
<dbReference type="Proteomes" id="UP000887013">
    <property type="component" value="Unassembled WGS sequence"/>
</dbReference>
<sequence length="87" mass="10316">LLPRERNVIFLGLTPFSEGLTDEVFGTVPKSELKKRRDRFRTLRFRTSKQSTQQRSYFPELYLQNILLFFSVPRLLFVQILDHSVAL</sequence>
<organism evidence="1 2">
    <name type="scientific">Nephila pilipes</name>
    <name type="common">Giant wood spider</name>
    <name type="synonym">Nephila maculata</name>
    <dbReference type="NCBI Taxonomy" id="299642"/>
    <lineage>
        <taxon>Eukaryota</taxon>
        <taxon>Metazoa</taxon>
        <taxon>Ecdysozoa</taxon>
        <taxon>Arthropoda</taxon>
        <taxon>Chelicerata</taxon>
        <taxon>Arachnida</taxon>
        <taxon>Araneae</taxon>
        <taxon>Araneomorphae</taxon>
        <taxon>Entelegynae</taxon>
        <taxon>Araneoidea</taxon>
        <taxon>Nephilidae</taxon>
        <taxon>Nephila</taxon>
    </lineage>
</organism>
<dbReference type="AlphaFoldDB" id="A0A8X6UEM5"/>
<name>A0A8X6UEM5_NEPPI</name>
<comment type="caution">
    <text evidence="1">The sequence shown here is derived from an EMBL/GenBank/DDBJ whole genome shotgun (WGS) entry which is preliminary data.</text>
</comment>
<feature type="non-terminal residue" evidence="1">
    <location>
        <position position="1"/>
    </location>
</feature>
<evidence type="ECO:0000313" key="1">
    <source>
        <dbReference type="EMBL" id="GFU24643.1"/>
    </source>
</evidence>
<reference evidence="1" key="1">
    <citation type="submission" date="2020-08" db="EMBL/GenBank/DDBJ databases">
        <title>Multicomponent nature underlies the extraordinary mechanical properties of spider dragline silk.</title>
        <authorList>
            <person name="Kono N."/>
            <person name="Nakamura H."/>
            <person name="Mori M."/>
            <person name="Yoshida Y."/>
            <person name="Ohtoshi R."/>
            <person name="Malay A.D."/>
            <person name="Moran D.A.P."/>
            <person name="Tomita M."/>
            <person name="Numata K."/>
            <person name="Arakawa K."/>
        </authorList>
    </citation>
    <scope>NUCLEOTIDE SEQUENCE</scope>
</reference>
<protein>
    <submittedName>
        <fullName evidence="1">Uncharacterized protein</fullName>
    </submittedName>
</protein>
<accession>A0A8X6UEM5</accession>
<evidence type="ECO:0000313" key="2">
    <source>
        <dbReference type="Proteomes" id="UP000887013"/>
    </source>
</evidence>
<keyword evidence="2" id="KW-1185">Reference proteome</keyword>
<gene>
    <name evidence="1" type="ORF">NPIL_15221</name>
</gene>